<evidence type="ECO:0000256" key="9">
    <source>
        <dbReference type="ARBA" id="ARBA00022786"/>
    </source>
</evidence>
<dbReference type="PROSITE" id="PS00108">
    <property type="entry name" value="PROTEIN_KINASE_ST"/>
    <property type="match status" value="1"/>
</dbReference>
<dbReference type="PROSITE" id="PS50011">
    <property type="entry name" value="PROTEIN_KINASE_DOM"/>
    <property type="match status" value="1"/>
</dbReference>
<feature type="domain" description="U-box" evidence="15">
    <location>
        <begin position="803"/>
        <end position="874"/>
    </location>
</feature>
<gene>
    <name evidence="16" type="ORF">RJ639_025089</name>
</gene>
<dbReference type="SUPFAM" id="SSF57850">
    <property type="entry name" value="RING/U-box"/>
    <property type="match status" value="1"/>
</dbReference>
<dbReference type="CDD" id="cd16655">
    <property type="entry name" value="RING-Ubox_WDSUB1-like"/>
    <property type="match status" value="1"/>
</dbReference>
<dbReference type="SUPFAM" id="SSF56112">
    <property type="entry name" value="Protein kinase-like (PK-like)"/>
    <property type="match status" value="1"/>
</dbReference>
<dbReference type="Pfam" id="PF07714">
    <property type="entry name" value="PK_Tyr_Ser-Thr"/>
    <property type="match status" value="1"/>
</dbReference>
<dbReference type="InterPro" id="IPR011009">
    <property type="entry name" value="Kinase-like_dom_sf"/>
</dbReference>
<dbReference type="PANTHER" id="PTHR45647:SF43">
    <property type="entry name" value="OS10G0100500 PROTEIN"/>
    <property type="match status" value="1"/>
</dbReference>
<evidence type="ECO:0000256" key="10">
    <source>
        <dbReference type="ARBA" id="ARBA00022840"/>
    </source>
</evidence>
<evidence type="ECO:0000256" key="11">
    <source>
        <dbReference type="PROSITE-ProRule" id="PRU10141"/>
    </source>
</evidence>
<feature type="coiled-coil region" evidence="12">
    <location>
        <begin position="376"/>
        <end position="435"/>
    </location>
</feature>
<keyword evidence="10 11" id="KW-0067">ATP-binding</keyword>
<dbReference type="CDD" id="cd01989">
    <property type="entry name" value="USP_STK_Ubox_N"/>
    <property type="match status" value="1"/>
</dbReference>
<evidence type="ECO:0000259" key="14">
    <source>
        <dbReference type="PROSITE" id="PS50011"/>
    </source>
</evidence>
<dbReference type="AlphaFoldDB" id="A0AA89AC82"/>
<dbReference type="GO" id="GO:0061630">
    <property type="term" value="F:ubiquitin protein ligase activity"/>
    <property type="evidence" value="ECO:0007669"/>
    <property type="project" value="UniProtKB-EC"/>
</dbReference>
<dbReference type="EMBL" id="JAVXUP010004088">
    <property type="protein sequence ID" value="KAK2997617.1"/>
    <property type="molecule type" value="Genomic_DNA"/>
</dbReference>
<dbReference type="GO" id="GO:0016567">
    <property type="term" value="P:protein ubiquitination"/>
    <property type="evidence" value="ECO:0007669"/>
    <property type="project" value="InterPro"/>
</dbReference>
<comment type="pathway">
    <text evidence="3">Protein modification; protein ubiquitination.</text>
</comment>
<evidence type="ECO:0000313" key="17">
    <source>
        <dbReference type="Proteomes" id="UP001188597"/>
    </source>
</evidence>
<feature type="region of interest" description="Disordered" evidence="13">
    <location>
        <begin position="295"/>
        <end position="347"/>
    </location>
</feature>
<dbReference type="Gene3D" id="1.10.510.10">
    <property type="entry name" value="Transferase(Phosphotransferase) domain 1"/>
    <property type="match status" value="1"/>
</dbReference>
<dbReference type="InterPro" id="IPR001245">
    <property type="entry name" value="Ser-Thr/Tyr_kinase_cat_dom"/>
</dbReference>
<dbReference type="GO" id="GO:0004674">
    <property type="term" value="F:protein serine/threonine kinase activity"/>
    <property type="evidence" value="ECO:0007669"/>
    <property type="project" value="UniProtKB-KW"/>
</dbReference>
<name>A0AA89AC82_9ASTE</name>
<comment type="function">
    <text evidence="2">Functions as an E3 ubiquitin ligase.</text>
</comment>
<keyword evidence="7 11" id="KW-0547">Nucleotide-binding</keyword>
<keyword evidence="9" id="KW-0833">Ubl conjugation pathway</keyword>
<keyword evidence="17" id="KW-1185">Reference proteome</keyword>
<keyword evidence="5" id="KW-0723">Serine/threonine-protein kinase</keyword>
<evidence type="ECO:0000256" key="2">
    <source>
        <dbReference type="ARBA" id="ARBA00003861"/>
    </source>
</evidence>
<comment type="caution">
    <text evidence="16">The sequence shown here is derived from an EMBL/GenBank/DDBJ whole genome shotgun (WGS) entry which is preliminary data.</text>
</comment>
<protein>
    <recommendedName>
        <fullName evidence="4">RING-type E3 ubiquitin transferase</fullName>
        <ecNumber evidence="4">2.3.2.27</ecNumber>
    </recommendedName>
</protein>
<dbReference type="PANTHER" id="PTHR45647">
    <property type="entry name" value="OS02G0152300 PROTEIN"/>
    <property type="match status" value="1"/>
</dbReference>
<evidence type="ECO:0000256" key="7">
    <source>
        <dbReference type="ARBA" id="ARBA00022741"/>
    </source>
</evidence>
<feature type="compositionally biased region" description="Basic and acidic residues" evidence="13">
    <location>
        <begin position="334"/>
        <end position="347"/>
    </location>
</feature>
<evidence type="ECO:0000256" key="3">
    <source>
        <dbReference type="ARBA" id="ARBA00004906"/>
    </source>
</evidence>
<keyword evidence="8" id="KW-0418">Kinase</keyword>
<dbReference type="Pfam" id="PF04564">
    <property type="entry name" value="U-box"/>
    <property type="match status" value="1"/>
</dbReference>
<dbReference type="Gene3D" id="3.30.40.10">
    <property type="entry name" value="Zinc/RING finger domain, C3HC4 (zinc finger)"/>
    <property type="match status" value="1"/>
</dbReference>
<reference evidence="16" key="1">
    <citation type="submission" date="2022-12" db="EMBL/GenBank/DDBJ databases">
        <title>Draft genome assemblies for two species of Escallonia (Escalloniales).</title>
        <authorList>
            <person name="Chanderbali A."/>
            <person name="Dervinis C."/>
            <person name="Anghel I."/>
            <person name="Soltis D."/>
            <person name="Soltis P."/>
            <person name="Zapata F."/>
        </authorList>
    </citation>
    <scope>NUCLEOTIDE SEQUENCE</scope>
    <source>
        <strain evidence="16">UCBG64.0493</strain>
        <tissue evidence="16">Leaf</tissue>
    </source>
</reference>
<dbReference type="PROSITE" id="PS51698">
    <property type="entry name" value="U_BOX"/>
    <property type="match status" value="1"/>
</dbReference>
<feature type="compositionally biased region" description="Low complexity" evidence="13">
    <location>
        <begin position="317"/>
        <end position="333"/>
    </location>
</feature>
<evidence type="ECO:0000256" key="4">
    <source>
        <dbReference type="ARBA" id="ARBA00012483"/>
    </source>
</evidence>
<dbReference type="InterPro" id="IPR017441">
    <property type="entry name" value="Protein_kinase_ATP_BS"/>
</dbReference>
<dbReference type="Proteomes" id="UP001188597">
    <property type="component" value="Unassembled WGS sequence"/>
</dbReference>
<evidence type="ECO:0000256" key="6">
    <source>
        <dbReference type="ARBA" id="ARBA00022679"/>
    </source>
</evidence>
<dbReference type="PROSITE" id="PS00107">
    <property type="entry name" value="PROTEIN_KINASE_ATP"/>
    <property type="match status" value="1"/>
</dbReference>
<dbReference type="FunFam" id="3.30.200.20:FF:000039">
    <property type="entry name" value="receptor-like protein kinase FERONIA"/>
    <property type="match status" value="1"/>
</dbReference>
<dbReference type="InterPro" id="IPR008271">
    <property type="entry name" value="Ser/Thr_kinase_AS"/>
</dbReference>
<feature type="domain" description="Protein kinase" evidence="14">
    <location>
        <begin position="530"/>
        <end position="800"/>
    </location>
</feature>
<accession>A0AA89AC82</accession>
<dbReference type="InterPro" id="IPR000719">
    <property type="entry name" value="Prot_kinase_dom"/>
</dbReference>
<keyword evidence="6" id="KW-0808">Transferase</keyword>
<dbReference type="EC" id="2.3.2.27" evidence="4"/>
<feature type="binding site" evidence="11">
    <location>
        <position position="558"/>
    </location>
    <ligand>
        <name>ATP</name>
        <dbReference type="ChEBI" id="CHEBI:30616"/>
    </ligand>
</feature>
<dbReference type="SMART" id="SM00504">
    <property type="entry name" value="Ubox"/>
    <property type="match status" value="1"/>
</dbReference>
<dbReference type="InterPro" id="IPR051348">
    <property type="entry name" value="U-box_ubiquitin_ligases"/>
</dbReference>
<dbReference type="GO" id="GO:0005524">
    <property type="term" value="F:ATP binding"/>
    <property type="evidence" value="ECO:0007669"/>
    <property type="project" value="UniProtKB-UniRule"/>
</dbReference>
<organism evidence="16 17">
    <name type="scientific">Escallonia herrerae</name>
    <dbReference type="NCBI Taxonomy" id="1293975"/>
    <lineage>
        <taxon>Eukaryota</taxon>
        <taxon>Viridiplantae</taxon>
        <taxon>Streptophyta</taxon>
        <taxon>Embryophyta</taxon>
        <taxon>Tracheophyta</taxon>
        <taxon>Spermatophyta</taxon>
        <taxon>Magnoliopsida</taxon>
        <taxon>eudicotyledons</taxon>
        <taxon>Gunneridae</taxon>
        <taxon>Pentapetalae</taxon>
        <taxon>asterids</taxon>
        <taxon>campanulids</taxon>
        <taxon>Escalloniales</taxon>
        <taxon>Escalloniaceae</taxon>
        <taxon>Escallonia</taxon>
    </lineage>
</organism>
<evidence type="ECO:0000256" key="8">
    <source>
        <dbReference type="ARBA" id="ARBA00022777"/>
    </source>
</evidence>
<evidence type="ECO:0000313" key="16">
    <source>
        <dbReference type="EMBL" id="KAK2997617.1"/>
    </source>
</evidence>
<evidence type="ECO:0000259" key="15">
    <source>
        <dbReference type="PROSITE" id="PS51698"/>
    </source>
</evidence>
<evidence type="ECO:0000256" key="5">
    <source>
        <dbReference type="ARBA" id="ARBA00022527"/>
    </source>
</evidence>
<evidence type="ECO:0000256" key="13">
    <source>
        <dbReference type="SAM" id="MobiDB-lite"/>
    </source>
</evidence>
<dbReference type="InterPro" id="IPR003613">
    <property type="entry name" value="Ubox_domain"/>
</dbReference>
<evidence type="ECO:0000256" key="12">
    <source>
        <dbReference type="SAM" id="Coils"/>
    </source>
</evidence>
<proteinExistence type="predicted"/>
<dbReference type="InterPro" id="IPR013083">
    <property type="entry name" value="Znf_RING/FYVE/PHD"/>
</dbReference>
<dbReference type="Gene3D" id="3.30.200.20">
    <property type="entry name" value="Phosphorylase Kinase, domain 1"/>
    <property type="match status" value="1"/>
</dbReference>
<dbReference type="SMART" id="SM00220">
    <property type="entry name" value="S_TKc"/>
    <property type="match status" value="1"/>
</dbReference>
<comment type="catalytic activity">
    <reaction evidence="1">
        <text>S-ubiquitinyl-[E2 ubiquitin-conjugating enzyme]-L-cysteine + [acceptor protein]-L-lysine = [E2 ubiquitin-conjugating enzyme]-L-cysteine + N(6)-ubiquitinyl-[acceptor protein]-L-lysine.</text>
        <dbReference type="EC" id="2.3.2.27"/>
    </reaction>
</comment>
<evidence type="ECO:0000256" key="1">
    <source>
        <dbReference type="ARBA" id="ARBA00000900"/>
    </source>
</evidence>
<sequence length="874" mass="98140">MELLRPFNPPGPAGNYISGFSPPANFRHGFDRATSQLPESVEEGNDKVYVAVGKSVEKAVALLQWAFQRFGNREICILHVHQSSPLIPTLLGKLPANQANGEVVAAYRRLEKEQMKKLLANYIGLCSKSKVKACIITTEADHVRNGIMDLVNEHVYLEPSESSLFFEATRDTPESQPTTGHSSQKNTILMLADSWMKVKKNSSKSGYAAKNAPSYCEIWFVNKGKLVWTREASRGPSSASPCSQLESATYNLRSRSLRYDRGEDTFYPECLGSSSTRNILSAGVRSWVETQSVQREVAPTSALPSSTNRRDLHFVRSASNSSSPISGSGQYSSPEKRASSESDGRIEEESLYSQLAEVKFEDEASRNEASAELFKRKMLEAEAVEAINKVKAFECAHAHEVELKREAEDALRTTIQEQEKLLEEREATMSQLHKAMRNIALLDTRSEEASRRRDEAAGELKLVQASIATLRHEKQKIQRQKMEAMRWLELWKTRRQAAGANCSGFIRFNKDSTEVAEFSLSDLQTATCNFSESFKIGQGGFGCVYKGELMDRTVAIKKLHPHNMQRQSEFQQEIQVLGKLQHPHLVTLIGICPEACSLVYEYLPNGSLQHHLSRKNNNYGLNWKVRVRIIAEIASALLFLHSFKPEKVVHGDLKPENILLDSELSCKLCDFGICRLVQEESLRCPSFRQYTERKGVFPYKDPDFHRSGMLTHKSDIYSFGLIILQLLTGRTLAGLATEVCKAVSSGKLASILDSSAGDWSTFVARRLVELGLQCSELDSRDRPEITPTLVRELEQLHVLEDRQAPSFFCCPILQEIMHDPQVAADGFTYEGEALRGWLENGRETSPMTNLKLSHLNLTPNHALRLAIQDWLCKS</sequence>
<keyword evidence="12" id="KW-0175">Coiled coil</keyword>